<comment type="caution">
    <text evidence="1">The sequence shown here is derived from an EMBL/GenBank/DDBJ whole genome shotgun (WGS) entry which is preliminary data.</text>
</comment>
<dbReference type="RefSeq" id="WP_169073375.1">
    <property type="nucleotide sequence ID" value="NZ_JABBXH010000001.1"/>
</dbReference>
<organism evidence="1 2">
    <name type="scientific">Thalassotalea algicola</name>
    <dbReference type="NCBI Taxonomy" id="2716224"/>
    <lineage>
        <taxon>Bacteria</taxon>
        <taxon>Pseudomonadati</taxon>
        <taxon>Pseudomonadota</taxon>
        <taxon>Gammaproteobacteria</taxon>
        <taxon>Alteromonadales</taxon>
        <taxon>Colwelliaceae</taxon>
        <taxon>Thalassotalea</taxon>
    </lineage>
</organism>
<reference evidence="1 2" key="1">
    <citation type="submission" date="2020-04" db="EMBL/GenBank/DDBJ databases">
        <title>Thalassotalea sp. M1531, isolated from the surface of marine red alga.</title>
        <authorList>
            <person name="Pang L."/>
            <person name="Lu D.-C."/>
        </authorList>
    </citation>
    <scope>NUCLEOTIDE SEQUENCE [LARGE SCALE GENOMIC DNA]</scope>
    <source>
        <strain evidence="1 2">M1531</strain>
    </source>
</reference>
<dbReference type="EMBL" id="JABBXH010000001">
    <property type="protein sequence ID" value="NMP30025.1"/>
    <property type="molecule type" value="Genomic_DNA"/>
</dbReference>
<name>A0A7Y0LBI5_9GAMM</name>
<evidence type="ECO:0000313" key="1">
    <source>
        <dbReference type="EMBL" id="NMP30025.1"/>
    </source>
</evidence>
<dbReference type="AlphaFoldDB" id="A0A7Y0LBI5"/>
<dbReference type="Proteomes" id="UP000568664">
    <property type="component" value="Unassembled WGS sequence"/>
</dbReference>
<accession>A0A7Y0LBI5</accession>
<gene>
    <name evidence="1" type="ORF">HII17_00500</name>
</gene>
<evidence type="ECO:0000313" key="2">
    <source>
        <dbReference type="Proteomes" id="UP000568664"/>
    </source>
</evidence>
<proteinExistence type="predicted"/>
<keyword evidence="2" id="KW-1185">Reference proteome</keyword>
<sequence>MDSELILASAFRFEKERGQLDSFFESRLEDSGLSDKTVEEVAKLLTSYIKSHITSETELLSSALFALGKSYDSSNSKLYIEVMKNSQKTNPVACYQAAIALENTGVLVFPEGADVSKPTDFLRDINAYLGEHAL</sequence>
<protein>
    <submittedName>
        <fullName evidence="1">Uncharacterized protein</fullName>
    </submittedName>
</protein>